<name>A0A0D3JF46_EMIH1</name>
<accession>A0A0D3JF46</accession>
<evidence type="ECO:0000313" key="2">
    <source>
        <dbReference type="Proteomes" id="UP000013827"/>
    </source>
</evidence>
<dbReference type="EnsemblProtists" id="EOD22131">
    <property type="protein sequence ID" value="EOD22131"/>
    <property type="gene ID" value="EMIHUDRAFT_354667"/>
</dbReference>
<keyword evidence="2" id="KW-1185">Reference proteome</keyword>
<dbReference type="AlphaFoldDB" id="A0A0D3JF46"/>
<organism evidence="1 2">
    <name type="scientific">Emiliania huxleyi (strain CCMP1516)</name>
    <dbReference type="NCBI Taxonomy" id="280463"/>
    <lineage>
        <taxon>Eukaryota</taxon>
        <taxon>Haptista</taxon>
        <taxon>Haptophyta</taxon>
        <taxon>Prymnesiophyceae</taxon>
        <taxon>Isochrysidales</taxon>
        <taxon>Noelaerhabdaceae</taxon>
        <taxon>Emiliania</taxon>
    </lineage>
</organism>
<dbReference type="HOGENOM" id="CLU_2581120_0_0_1"/>
<dbReference type="GeneID" id="17267678"/>
<dbReference type="RefSeq" id="XP_005774560.1">
    <property type="nucleotide sequence ID" value="XM_005774503.1"/>
</dbReference>
<reference evidence="2" key="1">
    <citation type="journal article" date="2013" name="Nature">
        <title>Pan genome of the phytoplankton Emiliania underpins its global distribution.</title>
        <authorList>
            <person name="Read B.A."/>
            <person name="Kegel J."/>
            <person name="Klute M.J."/>
            <person name="Kuo A."/>
            <person name="Lefebvre S.C."/>
            <person name="Maumus F."/>
            <person name="Mayer C."/>
            <person name="Miller J."/>
            <person name="Monier A."/>
            <person name="Salamov A."/>
            <person name="Young J."/>
            <person name="Aguilar M."/>
            <person name="Claverie J.M."/>
            <person name="Frickenhaus S."/>
            <person name="Gonzalez K."/>
            <person name="Herman E.K."/>
            <person name="Lin Y.C."/>
            <person name="Napier J."/>
            <person name="Ogata H."/>
            <person name="Sarno A.F."/>
            <person name="Shmutz J."/>
            <person name="Schroeder D."/>
            <person name="de Vargas C."/>
            <person name="Verret F."/>
            <person name="von Dassow P."/>
            <person name="Valentin K."/>
            <person name="Van de Peer Y."/>
            <person name="Wheeler G."/>
            <person name="Dacks J.B."/>
            <person name="Delwiche C.F."/>
            <person name="Dyhrman S.T."/>
            <person name="Glockner G."/>
            <person name="John U."/>
            <person name="Richards T."/>
            <person name="Worden A.Z."/>
            <person name="Zhang X."/>
            <person name="Grigoriev I.V."/>
            <person name="Allen A.E."/>
            <person name="Bidle K."/>
            <person name="Borodovsky M."/>
            <person name="Bowler C."/>
            <person name="Brownlee C."/>
            <person name="Cock J.M."/>
            <person name="Elias M."/>
            <person name="Gladyshev V.N."/>
            <person name="Groth M."/>
            <person name="Guda C."/>
            <person name="Hadaegh A."/>
            <person name="Iglesias-Rodriguez M.D."/>
            <person name="Jenkins J."/>
            <person name="Jones B.M."/>
            <person name="Lawson T."/>
            <person name="Leese F."/>
            <person name="Lindquist E."/>
            <person name="Lobanov A."/>
            <person name="Lomsadze A."/>
            <person name="Malik S.B."/>
            <person name="Marsh M.E."/>
            <person name="Mackinder L."/>
            <person name="Mock T."/>
            <person name="Mueller-Roeber B."/>
            <person name="Pagarete A."/>
            <person name="Parker M."/>
            <person name="Probert I."/>
            <person name="Quesneville H."/>
            <person name="Raines C."/>
            <person name="Rensing S.A."/>
            <person name="Riano-Pachon D.M."/>
            <person name="Richier S."/>
            <person name="Rokitta S."/>
            <person name="Shiraiwa Y."/>
            <person name="Soanes D.M."/>
            <person name="van der Giezen M."/>
            <person name="Wahlund T.M."/>
            <person name="Williams B."/>
            <person name="Wilson W."/>
            <person name="Wolfe G."/>
            <person name="Wurch L.L."/>
        </authorList>
    </citation>
    <scope>NUCLEOTIDE SEQUENCE</scope>
</reference>
<sequence length="81" mass="9422">SHLDFSHVYVFDRVFSPTTMASLARVLQRSPFRVLVSYRTASEWWEHGLSVVQPVAKLRLSSTGKEGMTCWIYINMRYAPR</sequence>
<protein>
    <submittedName>
        <fullName evidence="1">Uncharacterized protein</fullName>
    </submittedName>
</protein>
<proteinExistence type="predicted"/>
<reference evidence="1" key="2">
    <citation type="submission" date="2024-10" db="UniProtKB">
        <authorList>
            <consortium name="EnsemblProtists"/>
        </authorList>
    </citation>
    <scope>IDENTIFICATION</scope>
</reference>
<dbReference type="KEGG" id="ehx:EMIHUDRAFT_354667"/>
<dbReference type="eggNOG" id="ENOG502SE9V">
    <property type="taxonomic scope" value="Eukaryota"/>
</dbReference>
<evidence type="ECO:0000313" key="1">
    <source>
        <dbReference type="EnsemblProtists" id="EOD22131"/>
    </source>
</evidence>
<dbReference type="Proteomes" id="UP000013827">
    <property type="component" value="Unassembled WGS sequence"/>
</dbReference>